<comment type="similarity">
    <text evidence="1 2">Belongs to the UPF0250 family.</text>
</comment>
<dbReference type="InterPro" id="IPR007454">
    <property type="entry name" value="UPF0250_YbeD-like"/>
</dbReference>
<gene>
    <name evidence="3" type="ORF">MHIR_DE00514</name>
</gene>
<dbReference type="STRING" id="1778262.MHIR_DE00514"/>
<sequence>MKTTFNQLLEVPCLFTYKVIGIAQPELVDQVTEVVQRYAHDDYCLQVKSSNKGRYYSVSITITITHIEQIEILYEELPKIDIVRMVL</sequence>
<evidence type="ECO:0000256" key="1">
    <source>
        <dbReference type="ARBA" id="ARBA00008460"/>
    </source>
</evidence>
<dbReference type="KEGG" id="den:MHIR_DE00514"/>
<dbReference type="PATRIC" id="fig|1778262.3.peg.947"/>
<dbReference type="Gene3D" id="3.30.70.260">
    <property type="match status" value="1"/>
</dbReference>
<dbReference type="RefSeq" id="WP_067566093.1">
    <property type="nucleotide sequence ID" value="NZ_LN999833.1"/>
</dbReference>
<dbReference type="GO" id="GO:0005829">
    <property type="term" value="C:cytosol"/>
    <property type="evidence" value="ECO:0007669"/>
    <property type="project" value="TreeGrafter"/>
</dbReference>
<dbReference type="SUPFAM" id="SSF117991">
    <property type="entry name" value="YbeD/HP0495-like"/>
    <property type="match status" value="1"/>
</dbReference>
<dbReference type="HAMAP" id="MF_00659">
    <property type="entry name" value="UPF0250"/>
    <property type="match status" value="1"/>
</dbReference>
<evidence type="ECO:0000313" key="3">
    <source>
        <dbReference type="EMBL" id="CUX96767.1"/>
    </source>
</evidence>
<dbReference type="Proteomes" id="UP000095322">
    <property type="component" value="Chromosome I"/>
</dbReference>
<dbReference type="NCBIfam" id="NF003447">
    <property type="entry name" value="PRK04998.1"/>
    <property type="match status" value="1"/>
</dbReference>
<reference evidence="4" key="1">
    <citation type="submission" date="2016-01" db="EMBL/GenBank/DDBJ databases">
        <authorList>
            <person name="Husnik F."/>
        </authorList>
    </citation>
    <scope>NUCLEOTIDE SEQUENCE [LARGE SCALE GENOMIC DNA]</scope>
</reference>
<dbReference type="InterPro" id="IPR027471">
    <property type="entry name" value="YbeD-like_sf"/>
</dbReference>
<name>A0A143WT86_9ENTR</name>
<evidence type="ECO:0000313" key="4">
    <source>
        <dbReference type="Proteomes" id="UP000095322"/>
    </source>
</evidence>
<dbReference type="PANTHER" id="PTHR38036">
    <property type="entry name" value="UPF0250 PROTEIN YBED"/>
    <property type="match status" value="1"/>
</dbReference>
<dbReference type="PANTHER" id="PTHR38036:SF1">
    <property type="entry name" value="UPF0250 PROTEIN YBED"/>
    <property type="match status" value="1"/>
</dbReference>
<organism evidence="3 4">
    <name type="scientific">Candidatus Doolittlea endobia</name>
    <dbReference type="NCBI Taxonomy" id="1778262"/>
    <lineage>
        <taxon>Bacteria</taxon>
        <taxon>Pseudomonadati</taxon>
        <taxon>Pseudomonadota</taxon>
        <taxon>Gammaproteobacteria</taxon>
        <taxon>Enterobacterales</taxon>
        <taxon>Enterobacteriaceae</taxon>
        <taxon>Candidatus Doolittlea</taxon>
    </lineage>
</organism>
<accession>A0A143WT86</accession>
<dbReference type="AlphaFoldDB" id="A0A143WT86"/>
<protein>
    <recommendedName>
        <fullName evidence="2">UPF0250 protein MHIR_DE00514</fullName>
    </recommendedName>
</protein>
<dbReference type="OrthoDB" id="9793424at2"/>
<evidence type="ECO:0000256" key="2">
    <source>
        <dbReference type="HAMAP-Rule" id="MF_00659"/>
    </source>
</evidence>
<dbReference type="Pfam" id="PF04359">
    <property type="entry name" value="DUF493"/>
    <property type="match status" value="1"/>
</dbReference>
<proteinExistence type="inferred from homology"/>
<dbReference type="EMBL" id="LN999833">
    <property type="protein sequence ID" value="CUX96767.1"/>
    <property type="molecule type" value="Genomic_DNA"/>
</dbReference>
<keyword evidence="4" id="KW-1185">Reference proteome</keyword>